<comment type="caution">
    <text evidence="3">The sequence shown here is derived from an EMBL/GenBank/DDBJ whole genome shotgun (WGS) entry which is preliminary data.</text>
</comment>
<feature type="domain" description="Sulfatase N-terminal" evidence="2">
    <location>
        <begin position="2"/>
        <end position="357"/>
    </location>
</feature>
<organism evidence="3">
    <name type="scientific">Thermodesulfobacterium geofontis</name>
    <dbReference type="NCBI Taxonomy" id="1295609"/>
    <lineage>
        <taxon>Bacteria</taxon>
        <taxon>Pseudomonadati</taxon>
        <taxon>Thermodesulfobacteriota</taxon>
        <taxon>Thermodesulfobacteria</taxon>
        <taxon>Thermodesulfobacteriales</taxon>
        <taxon>Thermodesulfobacteriaceae</taxon>
        <taxon>Thermodesulfobacterium</taxon>
    </lineage>
</organism>
<dbReference type="Pfam" id="PF00884">
    <property type="entry name" value="Sulfatase"/>
    <property type="match status" value="1"/>
</dbReference>
<reference evidence="3" key="1">
    <citation type="journal article" date="2020" name="mSystems">
        <title>Genome- and Community-Level Interaction Insights into Carbon Utilization and Element Cycling Functions of Hydrothermarchaeota in Hydrothermal Sediment.</title>
        <authorList>
            <person name="Zhou Z."/>
            <person name="Liu Y."/>
            <person name="Xu W."/>
            <person name="Pan J."/>
            <person name="Luo Z.H."/>
            <person name="Li M."/>
        </authorList>
    </citation>
    <scope>NUCLEOTIDE SEQUENCE [LARGE SCALE GENOMIC DNA]</scope>
    <source>
        <strain evidence="3">SpSt-711</strain>
    </source>
</reference>
<evidence type="ECO:0000259" key="2">
    <source>
        <dbReference type="Pfam" id="PF00884"/>
    </source>
</evidence>
<dbReference type="AlphaFoldDB" id="A0A7V4N4W8"/>
<dbReference type="CDD" id="cd16148">
    <property type="entry name" value="sulfatase_like"/>
    <property type="match status" value="1"/>
</dbReference>
<proteinExistence type="inferred from homology"/>
<dbReference type="InterPro" id="IPR050738">
    <property type="entry name" value="Sulfatase"/>
</dbReference>
<dbReference type="EMBL" id="DTEI01000075">
    <property type="protein sequence ID" value="HGU15868.1"/>
    <property type="molecule type" value="Genomic_DNA"/>
</dbReference>
<gene>
    <name evidence="3" type="ORF">ENU91_04355</name>
</gene>
<dbReference type="PANTHER" id="PTHR42693:SF33">
    <property type="entry name" value="ARYLSULFATASE"/>
    <property type="match status" value="1"/>
</dbReference>
<dbReference type="PANTHER" id="PTHR42693">
    <property type="entry name" value="ARYLSULFATASE FAMILY MEMBER"/>
    <property type="match status" value="1"/>
</dbReference>
<protein>
    <submittedName>
        <fullName evidence="3">Sulfatase</fullName>
    </submittedName>
</protein>
<dbReference type="InterPro" id="IPR017850">
    <property type="entry name" value="Alkaline_phosphatase_core_sf"/>
</dbReference>
<dbReference type="InterPro" id="IPR000917">
    <property type="entry name" value="Sulfatase_N"/>
</dbReference>
<evidence type="ECO:0000313" key="3">
    <source>
        <dbReference type="EMBL" id="HGU15868.1"/>
    </source>
</evidence>
<sequence>MNVIVIMLDTLRYDHLGCYGNTWIKTPNIDKFAKDAFLFTRAYAEGLPTLPVRTALFTGLYTLPFRGWQRLEPNDITLAEILWDKSVTTALITDTYHMHKPQMAYERGFDYVRFIRGQEMDPYKIDINIKVDLSKWHEKNYSSSQYATFAADIGGPSPRFRTEIQRKEYFIQYLKNISNWKGEEDQFIAQVVKAGIKWLEDQVKAGNMDRLFLWLDSFDPHEPWNPPEEFYKIYAPKEYADKPIIFGGGNAEEFTNLEIQHIRAQYAGKVTLVDKWVGIFLEKIKELGLWENSMIIILSDHGCPIGEHGIIKKVRPWPYEELARIPLLIKHPEMKGKKIDAFIETIDIMPTILDAFKIKYNGLIDGESIIPLLKEEKEKIREFAISGFYEYSWSLRDENYTLYLWLDKGKIVSSELYEARRDYIPPKPEDYNWEKDVAEKNNLIQEKGDIAKEMQRKLEKKILLIKKKRLEA</sequence>
<dbReference type="GO" id="GO:0004065">
    <property type="term" value="F:arylsulfatase activity"/>
    <property type="evidence" value="ECO:0007669"/>
    <property type="project" value="TreeGrafter"/>
</dbReference>
<dbReference type="SUPFAM" id="SSF53649">
    <property type="entry name" value="Alkaline phosphatase-like"/>
    <property type="match status" value="1"/>
</dbReference>
<comment type="similarity">
    <text evidence="1">Belongs to the sulfatase family.</text>
</comment>
<evidence type="ECO:0000256" key="1">
    <source>
        <dbReference type="ARBA" id="ARBA00008779"/>
    </source>
</evidence>
<dbReference type="Gene3D" id="3.40.720.10">
    <property type="entry name" value="Alkaline Phosphatase, subunit A"/>
    <property type="match status" value="1"/>
</dbReference>
<name>A0A7V4N4W8_9BACT</name>
<accession>A0A7V4N4W8</accession>